<dbReference type="EMBL" id="LS483372">
    <property type="protein sequence ID" value="SQF92171.1"/>
    <property type="molecule type" value="Genomic_DNA"/>
</dbReference>
<dbReference type="InterPro" id="IPR011050">
    <property type="entry name" value="Pectin_lyase_fold/virulence"/>
</dbReference>
<dbReference type="GO" id="GO:0047490">
    <property type="term" value="F:pectin lyase activity"/>
    <property type="evidence" value="ECO:0007669"/>
    <property type="project" value="UniProtKB-EC"/>
</dbReference>
<comment type="similarity">
    <text evidence="1">Belongs to the polysaccharide lyase 1 family.</text>
</comment>
<dbReference type="PANTHER" id="PTHR31683:SF18">
    <property type="entry name" value="PECTATE LYASE 21-RELATED"/>
    <property type="match status" value="1"/>
</dbReference>
<dbReference type="InterPro" id="IPR012334">
    <property type="entry name" value="Pectin_lyas_fold"/>
</dbReference>
<accession>A0A1T2ZAB6</accession>
<name>A0A1T2ZAB6_PSEFL</name>
<dbReference type="Proteomes" id="UP000248640">
    <property type="component" value="Chromosome 1"/>
</dbReference>
<dbReference type="SMART" id="SM00656">
    <property type="entry name" value="Amb_all"/>
    <property type="match status" value="1"/>
</dbReference>
<dbReference type="PANTHER" id="PTHR31683">
    <property type="entry name" value="PECTATE LYASE 18-RELATED"/>
    <property type="match status" value="1"/>
</dbReference>
<dbReference type="Pfam" id="PF00544">
    <property type="entry name" value="Pectate_lyase_4"/>
    <property type="match status" value="1"/>
</dbReference>
<proteinExistence type="inferred from homology"/>
<comment type="subcellular location">
    <subcellularLocation>
        <location evidence="1">Secreted</location>
    </subcellularLocation>
</comment>
<evidence type="ECO:0000313" key="3">
    <source>
        <dbReference type="Proteomes" id="UP000248640"/>
    </source>
</evidence>
<keyword evidence="1 2" id="KW-0456">Lyase</keyword>
<dbReference type="RefSeq" id="WP_053256689.1">
    <property type="nucleotide sequence ID" value="NZ_CBCRXZ010000011.1"/>
</dbReference>
<dbReference type="AlphaFoldDB" id="A0A1T2ZAB6"/>
<keyword evidence="1" id="KW-0624">Polysaccharide degradation</keyword>
<dbReference type="Gene3D" id="2.160.20.10">
    <property type="entry name" value="Single-stranded right-handed beta-helix, Pectin lyase-like"/>
    <property type="match status" value="1"/>
</dbReference>
<keyword evidence="1" id="KW-0119">Carbohydrate metabolism</keyword>
<keyword evidence="1" id="KW-0964">Secreted</keyword>
<dbReference type="EC" id="4.2.2.10" evidence="2"/>
<evidence type="ECO:0000256" key="1">
    <source>
        <dbReference type="RuleBase" id="RU361173"/>
    </source>
</evidence>
<organism evidence="2 3">
    <name type="scientific">Pseudomonas fluorescens</name>
    <dbReference type="NCBI Taxonomy" id="294"/>
    <lineage>
        <taxon>Bacteria</taxon>
        <taxon>Pseudomonadati</taxon>
        <taxon>Pseudomonadota</taxon>
        <taxon>Gammaproteobacteria</taxon>
        <taxon>Pseudomonadales</taxon>
        <taxon>Pseudomonadaceae</taxon>
        <taxon>Pseudomonas</taxon>
    </lineage>
</organism>
<dbReference type="SUPFAM" id="SSF51126">
    <property type="entry name" value="Pectin lyase-like"/>
    <property type="match status" value="1"/>
</dbReference>
<gene>
    <name evidence="2" type="primary">pnl</name>
    <name evidence="2" type="ORF">NCTC10038_03601</name>
</gene>
<protein>
    <submittedName>
        <fullName evidence="2">Pectin lyase</fullName>
        <ecNumber evidence="2">4.2.2.10</ecNumber>
    </submittedName>
</protein>
<dbReference type="InterPro" id="IPR002022">
    <property type="entry name" value="Pec_lyase"/>
</dbReference>
<reference evidence="2 3" key="1">
    <citation type="submission" date="2018-06" db="EMBL/GenBank/DDBJ databases">
        <authorList>
            <consortium name="Pathogen Informatics"/>
            <person name="Doyle S."/>
        </authorList>
    </citation>
    <scope>NUCLEOTIDE SEQUENCE [LARGE SCALE GENOMIC DNA]</scope>
    <source>
        <strain evidence="2 3">NCTC10038</strain>
    </source>
</reference>
<dbReference type="GO" id="GO:0000272">
    <property type="term" value="P:polysaccharide catabolic process"/>
    <property type="evidence" value="ECO:0007669"/>
    <property type="project" value="UniProtKB-KW"/>
</dbReference>
<sequence length="312" mass="34271">MSYPESKLTGLTGFALAAKVTGGWAGQVVSITTLDQLKANIGDTTPRVLVINSNISAASLTKVNMGANKTLIGSFQNRTLENIHLRATAQSQNIILQNIIFKHSASIKANDDIQVYLNYGSQYWIDHCSFVGHSWSTTDGSEDKLVYIGEKADYATISNCFFGNHKYGLIFGHPADDNNPAFNGYPRLTLCHNRFDNMEVRAPGLMRYGYFHVYNNYVNNFHLGFTLAQNANILSESNYFGEGSQNNGMLDDKGTGTFTDTNSVPAITNQKSPDAKWTARSNYNYTLKTAAQAKEFTQKHAGAQAVALVFGS</sequence>
<dbReference type="GO" id="GO:0005576">
    <property type="term" value="C:extracellular region"/>
    <property type="evidence" value="ECO:0007669"/>
    <property type="project" value="UniProtKB-SubCell"/>
</dbReference>
<evidence type="ECO:0000313" key="2">
    <source>
        <dbReference type="EMBL" id="SQF92171.1"/>
    </source>
</evidence>
<dbReference type="GO" id="GO:0030570">
    <property type="term" value="F:pectate lyase activity"/>
    <property type="evidence" value="ECO:0007669"/>
    <property type="project" value="InterPro"/>
</dbReference>
<dbReference type="GeneID" id="61639474"/>
<dbReference type="InterPro" id="IPR045032">
    <property type="entry name" value="PEL"/>
</dbReference>